<feature type="transmembrane region" description="Helical" evidence="1">
    <location>
        <begin position="79"/>
        <end position="100"/>
    </location>
</feature>
<accession>A0A5C0SKF5</accession>
<sequence>MEELKKRRQREIKKKKSQVPVGVTFLIFALIIYAIFLATDFKSSMFWIIGLLFGIVLQRARFCFAASFRDPILVGNTSILKAVIIGLIIMTIGFGIIQFISIGDSQDFDIENIPGYISKVGMHTVIGAILFGTGMVIAGGCVSGTLIRIGEGFILQIVVLVGLIIGSLISAKYIQFWDKCIISKTHVVYIPRYIGFSKAIIGQSILLLLIYFLADLYHKRNNIMK</sequence>
<name>A0A5C0SKF5_CRATE</name>
<feature type="transmembrane region" description="Helical" evidence="1">
    <location>
        <begin position="21"/>
        <end position="39"/>
    </location>
</feature>
<keyword evidence="1" id="KW-0812">Transmembrane</keyword>
<evidence type="ECO:0000313" key="3">
    <source>
        <dbReference type="Proteomes" id="UP000324646"/>
    </source>
</evidence>
<organism evidence="2 3">
    <name type="scientific">Crassaminicella thermophila</name>
    <dbReference type="NCBI Taxonomy" id="2599308"/>
    <lineage>
        <taxon>Bacteria</taxon>
        <taxon>Bacillati</taxon>
        <taxon>Bacillota</taxon>
        <taxon>Clostridia</taxon>
        <taxon>Eubacteriales</taxon>
        <taxon>Clostridiaceae</taxon>
        <taxon>Crassaminicella</taxon>
    </lineage>
</organism>
<proteinExistence type="predicted"/>
<keyword evidence="1" id="KW-1133">Transmembrane helix</keyword>
<dbReference type="Proteomes" id="UP000324646">
    <property type="component" value="Chromosome"/>
</dbReference>
<dbReference type="Pfam" id="PF04143">
    <property type="entry name" value="Sulf_transp"/>
    <property type="match status" value="1"/>
</dbReference>
<gene>
    <name evidence="2" type="ORF">FQB35_12035</name>
</gene>
<feature type="transmembrane region" description="Helical" evidence="1">
    <location>
        <begin position="120"/>
        <end position="141"/>
    </location>
</feature>
<protein>
    <submittedName>
        <fullName evidence="2">Transporter</fullName>
    </submittedName>
</protein>
<dbReference type="InterPro" id="IPR007272">
    <property type="entry name" value="Sulf_transp_TsuA/YedE"/>
</dbReference>
<feature type="transmembrane region" description="Helical" evidence="1">
    <location>
        <begin position="45"/>
        <end position="67"/>
    </location>
</feature>
<feature type="transmembrane region" description="Helical" evidence="1">
    <location>
        <begin position="153"/>
        <end position="174"/>
    </location>
</feature>
<evidence type="ECO:0000313" key="2">
    <source>
        <dbReference type="EMBL" id="QEK13668.1"/>
    </source>
</evidence>
<dbReference type="AlphaFoldDB" id="A0A5C0SKF5"/>
<feature type="transmembrane region" description="Helical" evidence="1">
    <location>
        <begin position="194"/>
        <end position="214"/>
    </location>
</feature>
<reference evidence="2 3" key="1">
    <citation type="submission" date="2019-07" db="EMBL/GenBank/DDBJ databases">
        <title>Complete genome of Crassaminicella thermophila SY095.</title>
        <authorList>
            <person name="Li X."/>
        </authorList>
    </citation>
    <scope>NUCLEOTIDE SEQUENCE [LARGE SCALE GENOMIC DNA]</scope>
    <source>
        <strain evidence="2 3">SY095</strain>
    </source>
</reference>
<evidence type="ECO:0000256" key="1">
    <source>
        <dbReference type="SAM" id="Phobius"/>
    </source>
</evidence>
<keyword evidence="3" id="KW-1185">Reference proteome</keyword>
<dbReference type="KEGG" id="crs:FQB35_12035"/>
<dbReference type="OrthoDB" id="9794165at2"/>
<dbReference type="EMBL" id="CP042243">
    <property type="protein sequence ID" value="QEK13668.1"/>
    <property type="molecule type" value="Genomic_DNA"/>
</dbReference>
<keyword evidence="1" id="KW-0472">Membrane</keyword>